<dbReference type="SUPFAM" id="SSF103612">
    <property type="entry name" value="SBT domain"/>
    <property type="match status" value="1"/>
</dbReference>
<dbReference type="PROSITE" id="PS51141">
    <property type="entry name" value="ZF_SBP"/>
    <property type="match status" value="1"/>
</dbReference>
<evidence type="ECO:0000313" key="13">
    <source>
        <dbReference type="Proteomes" id="UP001187192"/>
    </source>
</evidence>
<keyword evidence="7" id="KW-0804">Transcription</keyword>
<feature type="region of interest" description="Disordered" evidence="10">
    <location>
        <begin position="100"/>
        <end position="120"/>
    </location>
</feature>
<evidence type="ECO:0000256" key="2">
    <source>
        <dbReference type="ARBA" id="ARBA00022723"/>
    </source>
</evidence>
<dbReference type="GO" id="GO:0005634">
    <property type="term" value="C:nucleus"/>
    <property type="evidence" value="ECO:0007669"/>
    <property type="project" value="UniProtKB-SubCell"/>
</dbReference>
<protein>
    <recommendedName>
        <fullName evidence="11">SBP-type domain-containing protein</fullName>
    </recommendedName>
</protein>
<evidence type="ECO:0000256" key="5">
    <source>
        <dbReference type="ARBA" id="ARBA00023015"/>
    </source>
</evidence>
<name>A0AA88AXD8_FICCA</name>
<evidence type="ECO:0000256" key="8">
    <source>
        <dbReference type="ARBA" id="ARBA00023242"/>
    </source>
</evidence>
<keyword evidence="8" id="KW-0539">Nucleus</keyword>
<dbReference type="Proteomes" id="UP001187192">
    <property type="component" value="Unassembled WGS sequence"/>
</dbReference>
<dbReference type="FunFam" id="4.10.1100.10:FF:000001">
    <property type="entry name" value="Squamosa promoter-binding-like protein 14"/>
    <property type="match status" value="1"/>
</dbReference>
<dbReference type="InterPro" id="IPR044817">
    <property type="entry name" value="SBP-like"/>
</dbReference>
<evidence type="ECO:0000256" key="4">
    <source>
        <dbReference type="ARBA" id="ARBA00022833"/>
    </source>
</evidence>
<evidence type="ECO:0000256" key="3">
    <source>
        <dbReference type="ARBA" id="ARBA00022771"/>
    </source>
</evidence>
<dbReference type="GO" id="GO:0008270">
    <property type="term" value="F:zinc ion binding"/>
    <property type="evidence" value="ECO:0007669"/>
    <property type="project" value="UniProtKB-KW"/>
</dbReference>
<accession>A0AA88AXD8</accession>
<evidence type="ECO:0000256" key="7">
    <source>
        <dbReference type="ARBA" id="ARBA00023163"/>
    </source>
</evidence>
<feature type="compositionally biased region" description="Basic and acidic residues" evidence="10">
    <location>
        <begin position="110"/>
        <end position="120"/>
    </location>
</feature>
<keyword evidence="4" id="KW-0862">Zinc</keyword>
<comment type="caution">
    <text evidence="12">The sequence shown here is derived from an EMBL/GenBank/DDBJ whole genome shotgun (WGS) entry which is preliminary data.</text>
</comment>
<dbReference type="PANTHER" id="PTHR31251">
    <property type="entry name" value="SQUAMOSA PROMOTER-BINDING-LIKE PROTEIN 4"/>
    <property type="match status" value="1"/>
</dbReference>
<dbReference type="Pfam" id="PF03110">
    <property type="entry name" value="SBP"/>
    <property type="match status" value="1"/>
</dbReference>
<dbReference type="Gene3D" id="4.10.1100.10">
    <property type="entry name" value="Transcription factor, SBP-box domain"/>
    <property type="match status" value="1"/>
</dbReference>
<dbReference type="InterPro" id="IPR004333">
    <property type="entry name" value="SBP_dom"/>
</dbReference>
<reference evidence="12" key="1">
    <citation type="submission" date="2023-07" db="EMBL/GenBank/DDBJ databases">
        <title>draft genome sequence of fig (Ficus carica).</title>
        <authorList>
            <person name="Takahashi T."/>
            <person name="Nishimura K."/>
        </authorList>
    </citation>
    <scope>NUCLEOTIDE SEQUENCE</scope>
</reference>
<evidence type="ECO:0000256" key="10">
    <source>
        <dbReference type="SAM" id="MobiDB-lite"/>
    </source>
</evidence>
<evidence type="ECO:0000256" key="9">
    <source>
        <dbReference type="PROSITE-ProRule" id="PRU00470"/>
    </source>
</evidence>
<sequence length="120" mass="13182">MTSSTAAGVTTPAASSTPTTGRRGGSGAGGSTRPSCQADGCRVDLTDSKHYHRRHKICEHHAKATVVLVSGQQQRFCQQCSRFHELSEFDDTKRSCRRRLAGHNERRRKSSSDLHREGSN</sequence>
<feature type="region of interest" description="Disordered" evidence="10">
    <location>
        <begin position="1"/>
        <end position="39"/>
    </location>
</feature>
<dbReference type="AlphaFoldDB" id="A0AA88AXD8"/>
<proteinExistence type="predicted"/>
<feature type="compositionally biased region" description="Basic residues" evidence="10">
    <location>
        <begin position="100"/>
        <end position="109"/>
    </location>
</feature>
<evidence type="ECO:0000259" key="11">
    <source>
        <dbReference type="PROSITE" id="PS51141"/>
    </source>
</evidence>
<keyword evidence="5" id="KW-0805">Transcription regulation</keyword>
<gene>
    <name evidence="12" type="ORF">TIFTF001_019921</name>
</gene>
<dbReference type="GO" id="GO:0003677">
    <property type="term" value="F:DNA binding"/>
    <property type="evidence" value="ECO:0007669"/>
    <property type="project" value="UniProtKB-KW"/>
</dbReference>
<evidence type="ECO:0000256" key="1">
    <source>
        <dbReference type="ARBA" id="ARBA00004123"/>
    </source>
</evidence>
<feature type="compositionally biased region" description="Low complexity" evidence="10">
    <location>
        <begin position="1"/>
        <end position="21"/>
    </location>
</feature>
<dbReference type="EMBL" id="BTGU01000035">
    <property type="protein sequence ID" value="GMN50766.1"/>
    <property type="molecule type" value="Genomic_DNA"/>
</dbReference>
<keyword evidence="2" id="KW-0479">Metal-binding</keyword>
<keyword evidence="13" id="KW-1185">Reference proteome</keyword>
<keyword evidence="3 9" id="KW-0863">Zinc-finger</keyword>
<organism evidence="12 13">
    <name type="scientific">Ficus carica</name>
    <name type="common">Common fig</name>
    <dbReference type="NCBI Taxonomy" id="3494"/>
    <lineage>
        <taxon>Eukaryota</taxon>
        <taxon>Viridiplantae</taxon>
        <taxon>Streptophyta</taxon>
        <taxon>Embryophyta</taxon>
        <taxon>Tracheophyta</taxon>
        <taxon>Spermatophyta</taxon>
        <taxon>Magnoliopsida</taxon>
        <taxon>eudicotyledons</taxon>
        <taxon>Gunneridae</taxon>
        <taxon>Pentapetalae</taxon>
        <taxon>rosids</taxon>
        <taxon>fabids</taxon>
        <taxon>Rosales</taxon>
        <taxon>Moraceae</taxon>
        <taxon>Ficeae</taxon>
        <taxon>Ficus</taxon>
    </lineage>
</organism>
<dbReference type="InterPro" id="IPR036893">
    <property type="entry name" value="SBP_sf"/>
</dbReference>
<feature type="domain" description="SBP-type" evidence="11">
    <location>
        <begin position="33"/>
        <end position="110"/>
    </location>
</feature>
<dbReference type="PANTHER" id="PTHR31251:SF197">
    <property type="entry name" value="SQUAMOSA PROMOTER-BINDING-LIKE PROTEIN 16"/>
    <property type="match status" value="1"/>
</dbReference>
<comment type="subcellular location">
    <subcellularLocation>
        <location evidence="1">Nucleus</location>
    </subcellularLocation>
</comment>
<evidence type="ECO:0000313" key="12">
    <source>
        <dbReference type="EMBL" id="GMN50766.1"/>
    </source>
</evidence>
<keyword evidence="6" id="KW-0238">DNA-binding</keyword>
<evidence type="ECO:0000256" key="6">
    <source>
        <dbReference type="ARBA" id="ARBA00023125"/>
    </source>
</evidence>